<evidence type="ECO:0000256" key="2">
    <source>
        <dbReference type="SAM" id="Phobius"/>
    </source>
</evidence>
<evidence type="ECO:0000313" key="3">
    <source>
        <dbReference type="EMBL" id="KFB07221.1"/>
    </source>
</evidence>
<feature type="transmembrane region" description="Helical" evidence="2">
    <location>
        <begin position="138"/>
        <end position="160"/>
    </location>
</feature>
<reference evidence="3 4" key="1">
    <citation type="journal article" date="2014" name="PLoS ONE">
        <title>Reduction of Hydrogen Peroxide Accumulation and Toxicity by a Catalase from Mycoplasma iowae.</title>
        <authorList>
            <person name="Pritchard R.E."/>
            <person name="Prassinos A.J."/>
            <person name="Osborne J.D."/>
            <person name="Raviv Z."/>
            <person name="Balish M.F."/>
        </authorList>
    </citation>
    <scope>NUCLEOTIDE SEQUENCE [LARGE SCALE GENOMIC DNA]</scope>
    <source>
        <strain evidence="3 4">DK-CPA</strain>
    </source>
</reference>
<proteinExistence type="predicted"/>
<organism evidence="3 4">
    <name type="scientific">Malacoplasma iowae DK-CPA</name>
    <dbReference type="NCBI Taxonomy" id="1394179"/>
    <lineage>
        <taxon>Bacteria</taxon>
        <taxon>Bacillati</taxon>
        <taxon>Mycoplasmatota</taxon>
        <taxon>Mycoplasmoidales</taxon>
        <taxon>Mycoplasmoidaceae</taxon>
        <taxon>Malacoplasma</taxon>
    </lineage>
</organism>
<dbReference type="EMBL" id="AWQU01000089">
    <property type="protein sequence ID" value="KFB07221.1"/>
    <property type="molecule type" value="Genomic_DNA"/>
</dbReference>
<dbReference type="AlphaFoldDB" id="A0A084U2N5"/>
<evidence type="ECO:0000313" key="4">
    <source>
        <dbReference type="Proteomes" id="UP000028523"/>
    </source>
</evidence>
<dbReference type="RefSeq" id="WP_036452676.1">
    <property type="nucleotide sequence ID" value="NZ_AWQU01000089.1"/>
</dbReference>
<feature type="region of interest" description="Disordered" evidence="1">
    <location>
        <begin position="280"/>
        <end position="323"/>
    </location>
</feature>
<keyword evidence="2" id="KW-1133">Transmembrane helix</keyword>
<dbReference type="Proteomes" id="UP000028523">
    <property type="component" value="Unassembled WGS sequence"/>
</dbReference>
<feature type="compositionally biased region" description="Basic and acidic residues" evidence="1">
    <location>
        <begin position="310"/>
        <end position="323"/>
    </location>
</feature>
<comment type="caution">
    <text evidence="3">The sequence shown here is derived from an EMBL/GenBank/DDBJ whole genome shotgun (WGS) entry which is preliminary data.</text>
</comment>
<feature type="compositionally biased region" description="Polar residues" evidence="1">
    <location>
        <begin position="280"/>
        <end position="294"/>
    </location>
</feature>
<sequence>MIFYFIGGAFLTTISGAATIFGTINSFTEYQNLSNVYNFQNINSYSGVKGISFDDFLHNYNISNDKKAKFKTYTGLDLSEALGYKVKLNNVVTVTDFTNWSNEIRTKIPNYSLNFPDSKKFLDSVINISYVNANKTGFIVGATVCGIGVLALIGLVGFYFSSNHRLSFDKEVDKEGIFFRKTKKNSNEYSYKNHRNTNFDYDFTKANKTPTRQQPSYVNKLVNNENKFSSNLDKFEDDDKSFTLFGQSTKVSKNNNFNQKTKPIELPKTKPIDLSRTRPIQFSESQRQNTNIENKNPRVDARNSTNTIKIDFDKYKKENQNKK</sequence>
<keyword evidence="4" id="KW-1185">Reference proteome</keyword>
<accession>A0A084U2N5</accession>
<protein>
    <submittedName>
        <fullName evidence="3">Uncharacterized protein</fullName>
    </submittedName>
</protein>
<name>A0A084U2N5_MALIO</name>
<evidence type="ECO:0000256" key="1">
    <source>
        <dbReference type="SAM" id="MobiDB-lite"/>
    </source>
</evidence>
<keyword evidence="2" id="KW-0472">Membrane</keyword>
<keyword evidence="2" id="KW-0812">Transmembrane</keyword>
<gene>
    <name evidence="3" type="ORF">P271_46</name>
</gene>